<feature type="binding site" evidence="16">
    <location>
        <position position="177"/>
    </location>
    <ligand>
        <name>substrate</name>
    </ligand>
</feature>
<evidence type="ECO:0000256" key="13">
    <source>
        <dbReference type="ARBA" id="ARBA00022993"/>
    </source>
</evidence>
<dbReference type="Pfam" id="PF03309">
    <property type="entry name" value="Pan_kinase"/>
    <property type="match status" value="1"/>
</dbReference>
<keyword evidence="8 16" id="KW-0808">Transferase</keyword>
<comment type="function">
    <text evidence="16">Catalyzes the phosphorylation of pantothenate (Pan), the first step in CoA biosynthesis.</text>
</comment>
<evidence type="ECO:0000313" key="17">
    <source>
        <dbReference type="EMBL" id="SFC23057.1"/>
    </source>
</evidence>
<feature type="binding site" evidence="16">
    <location>
        <position position="123"/>
    </location>
    <ligand>
        <name>ATP</name>
        <dbReference type="ChEBI" id="CHEBI:30616"/>
    </ligand>
</feature>
<evidence type="ECO:0000256" key="10">
    <source>
        <dbReference type="ARBA" id="ARBA00022777"/>
    </source>
</evidence>
<evidence type="ECO:0000256" key="14">
    <source>
        <dbReference type="ARBA" id="ARBA00038036"/>
    </source>
</evidence>
<evidence type="ECO:0000256" key="9">
    <source>
        <dbReference type="ARBA" id="ARBA00022741"/>
    </source>
</evidence>
<evidence type="ECO:0000256" key="4">
    <source>
        <dbReference type="ARBA" id="ARBA00005225"/>
    </source>
</evidence>
<dbReference type="EC" id="2.7.1.33" evidence="6 16"/>
<feature type="active site" description="Proton acceptor" evidence="16">
    <location>
        <position position="101"/>
    </location>
</feature>
<dbReference type="PANTHER" id="PTHR34265:SF1">
    <property type="entry name" value="TYPE III PANTOTHENATE KINASE"/>
    <property type="match status" value="1"/>
</dbReference>
<evidence type="ECO:0000256" key="5">
    <source>
        <dbReference type="ARBA" id="ARBA00011738"/>
    </source>
</evidence>
<dbReference type="STRING" id="402385.SAMN05421848_0679"/>
<accession>A0A1I1HGB4</accession>
<evidence type="ECO:0000256" key="16">
    <source>
        <dbReference type="HAMAP-Rule" id="MF_01274"/>
    </source>
</evidence>
<evidence type="ECO:0000313" key="18">
    <source>
        <dbReference type="Proteomes" id="UP000199046"/>
    </source>
</evidence>
<dbReference type="GO" id="GO:0005524">
    <property type="term" value="F:ATP binding"/>
    <property type="evidence" value="ECO:0007669"/>
    <property type="project" value="UniProtKB-UniRule"/>
</dbReference>
<protein>
    <recommendedName>
        <fullName evidence="15 16">Type III pantothenate kinase</fullName>
        <ecNumber evidence="6 16">2.7.1.33</ecNumber>
    </recommendedName>
    <alternativeName>
        <fullName evidence="16">PanK-III</fullName>
    </alternativeName>
    <alternativeName>
        <fullName evidence="16">Pantothenic acid kinase</fullName>
    </alternativeName>
</protein>
<evidence type="ECO:0000256" key="12">
    <source>
        <dbReference type="ARBA" id="ARBA00022958"/>
    </source>
</evidence>
<evidence type="ECO:0000256" key="15">
    <source>
        <dbReference type="ARBA" id="ARBA00040883"/>
    </source>
</evidence>
<keyword evidence="11 16" id="KW-0067">ATP-binding</keyword>
<dbReference type="HAMAP" id="MF_01274">
    <property type="entry name" value="Pantothen_kinase_3"/>
    <property type="match status" value="1"/>
</dbReference>
<dbReference type="GO" id="GO:0015937">
    <property type="term" value="P:coenzyme A biosynthetic process"/>
    <property type="evidence" value="ECO:0007669"/>
    <property type="project" value="UniProtKB-UniRule"/>
</dbReference>
<keyword evidence="7 16" id="KW-0963">Cytoplasm</keyword>
<dbReference type="InterPro" id="IPR043129">
    <property type="entry name" value="ATPase_NBD"/>
</dbReference>
<reference evidence="18" key="1">
    <citation type="submission" date="2016-10" db="EMBL/GenBank/DDBJ databases">
        <authorList>
            <person name="Varghese N."/>
            <person name="Submissions S."/>
        </authorList>
    </citation>
    <scope>NUCLEOTIDE SEQUENCE [LARGE SCALE GENOMIC DNA]</scope>
    <source>
        <strain evidence="18">DSM 23439</strain>
    </source>
</reference>
<dbReference type="GO" id="GO:0046872">
    <property type="term" value="F:metal ion binding"/>
    <property type="evidence" value="ECO:0007669"/>
    <property type="project" value="UniProtKB-KW"/>
</dbReference>
<gene>
    <name evidence="16" type="primary">coaX</name>
    <name evidence="17" type="ORF">SAMN05421848_0679</name>
</gene>
<evidence type="ECO:0000256" key="7">
    <source>
        <dbReference type="ARBA" id="ARBA00022490"/>
    </source>
</evidence>
<name>A0A1I1HGB4_9GAMM</name>
<dbReference type="GO" id="GO:0004594">
    <property type="term" value="F:pantothenate kinase activity"/>
    <property type="evidence" value="ECO:0007669"/>
    <property type="project" value="UniProtKB-UniRule"/>
</dbReference>
<comment type="pathway">
    <text evidence="4 16">Cofactor biosynthesis; coenzyme A biosynthesis; CoA from (R)-pantothenate: step 1/5.</text>
</comment>
<evidence type="ECO:0000256" key="11">
    <source>
        <dbReference type="ARBA" id="ARBA00022840"/>
    </source>
</evidence>
<keyword evidence="16" id="KW-0479">Metal-binding</keyword>
<evidence type="ECO:0000256" key="2">
    <source>
        <dbReference type="ARBA" id="ARBA00001958"/>
    </source>
</evidence>
<dbReference type="InterPro" id="IPR004619">
    <property type="entry name" value="Type_III_PanK"/>
</dbReference>
<keyword evidence="10 16" id="KW-0418">Kinase</keyword>
<dbReference type="Proteomes" id="UP000199046">
    <property type="component" value="Unassembled WGS sequence"/>
</dbReference>
<comment type="subunit">
    <text evidence="5 16">Homodimer.</text>
</comment>
<organism evidence="17 18">
    <name type="scientific">Kushneria avicenniae</name>
    <dbReference type="NCBI Taxonomy" id="402385"/>
    <lineage>
        <taxon>Bacteria</taxon>
        <taxon>Pseudomonadati</taxon>
        <taxon>Pseudomonadota</taxon>
        <taxon>Gammaproteobacteria</taxon>
        <taxon>Oceanospirillales</taxon>
        <taxon>Halomonadaceae</taxon>
        <taxon>Kushneria</taxon>
    </lineage>
</organism>
<feature type="binding site" evidence="16">
    <location>
        <begin position="6"/>
        <end position="13"/>
    </location>
    <ligand>
        <name>ATP</name>
        <dbReference type="ChEBI" id="CHEBI:30616"/>
    </ligand>
</feature>
<proteinExistence type="inferred from homology"/>
<dbReference type="AlphaFoldDB" id="A0A1I1HGB4"/>
<dbReference type="UniPathway" id="UPA00241">
    <property type="reaction ID" value="UER00352"/>
</dbReference>
<comment type="subcellular location">
    <subcellularLocation>
        <location evidence="3 16">Cytoplasm</location>
    </subcellularLocation>
</comment>
<comment type="cofactor">
    <cofactor evidence="16">
        <name>NH4(+)</name>
        <dbReference type="ChEBI" id="CHEBI:28938"/>
    </cofactor>
    <cofactor evidence="16">
        <name>K(+)</name>
        <dbReference type="ChEBI" id="CHEBI:29103"/>
    </cofactor>
    <text evidence="16">A monovalent cation. Ammonium or potassium.</text>
</comment>
<feature type="binding site" evidence="16">
    <location>
        <begin position="99"/>
        <end position="102"/>
    </location>
    <ligand>
        <name>substrate</name>
    </ligand>
</feature>
<keyword evidence="12 16" id="KW-0630">Potassium</keyword>
<dbReference type="SUPFAM" id="SSF53067">
    <property type="entry name" value="Actin-like ATPase domain"/>
    <property type="match status" value="2"/>
</dbReference>
<evidence type="ECO:0000256" key="1">
    <source>
        <dbReference type="ARBA" id="ARBA00001206"/>
    </source>
</evidence>
<dbReference type="OrthoDB" id="9781305at2"/>
<evidence type="ECO:0000256" key="8">
    <source>
        <dbReference type="ARBA" id="ARBA00022679"/>
    </source>
</evidence>
<feature type="binding site" evidence="16">
    <location>
        <position position="92"/>
    </location>
    <ligand>
        <name>substrate</name>
    </ligand>
</feature>
<dbReference type="Gene3D" id="3.30.420.40">
    <property type="match status" value="2"/>
</dbReference>
<dbReference type="PANTHER" id="PTHR34265">
    <property type="entry name" value="TYPE III PANTOTHENATE KINASE"/>
    <property type="match status" value="1"/>
</dbReference>
<keyword evidence="18" id="KW-1185">Reference proteome</keyword>
<evidence type="ECO:0000256" key="6">
    <source>
        <dbReference type="ARBA" id="ARBA00012102"/>
    </source>
</evidence>
<dbReference type="CDD" id="cd24015">
    <property type="entry name" value="ASKHA_NBD_PanK-III"/>
    <property type="match status" value="1"/>
</dbReference>
<feature type="binding site" evidence="16">
    <location>
        <position position="120"/>
    </location>
    <ligand>
        <name>K(+)</name>
        <dbReference type="ChEBI" id="CHEBI:29103"/>
    </ligand>
</feature>
<dbReference type="GO" id="GO:0005737">
    <property type="term" value="C:cytoplasm"/>
    <property type="evidence" value="ECO:0007669"/>
    <property type="project" value="UniProtKB-SubCell"/>
</dbReference>
<keyword evidence="9 16" id="KW-0547">Nucleotide-binding</keyword>
<comment type="similarity">
    <text evidence="14 16">Belongs to the type III pantothenate kinase family.</text>
</comment>
<dbReference type="RefSeq" id="WP_090130855.1">
    <property type="nucleotide sequence ID" value="NZ_FOLY01000002.1"/>
</dbReference>
<sequence>MILDLDIGNTLSKWRLKDRQTSSIRARGAMWTRDEWRSGSDIPDLDIVEAIRISNVARPDVLEDTVRLLSRRVDTIHIAHSTAEALGIRNGYDAPERLGVDRWLGVLSGYQLTGGCCTVDCGSAITMDAVLPGGQHIGGYIIPGLRLMKESLKLGTRKVAIDPEQDVLHILSPGTNTVDAVNHGVYMAATSAINRLYMELCDSHGVSLPLLLTGGDAELVSRGLRVPHARWSDMVYAGLESLFPLTAAEAQGQLAGMPEIVAPADLTEMRRALAFTQLL</sequence>
<dbReference type="NCBIfam" id="TIGR00671">
    <property type="entry name" value="baf"/>
    <property type="match status" value="1"/>
</dbReference>
<keyword evidence="13 16" id="KW-0173">Coenzyme A biosynthesis</keyword>
<comment type="catalytic activity">
    <reaction evidence="1 16">
        <text>(R)-pantothenate + ATP = (R)-4'-phosphopantothenate + ADP + H(+)</text>
        <dbReference type="Rhea" id="RHEA:16373"/>
        <dbReference type="ChEBI" id="CHEBI:10986"/>
        <dbReference type="ChEBI" id="CHEBI:15378"/>
        <dbReference type="ChEBI" id="CHEBI:29032"/>
        <dbReference type="ChEBI" id="CHEBI:30616"/>
        <dbReference type="ChEBI" id="CHEBI:456216"/>
        <dbReference type="EC" id="2.7.1.33"/>
    </reaction>
</comment>
<dbReference type="EMBL" id="FOLY01000002">
    <property type="protein sequence ID" value="SFC23057.1"/>
    <property type="molecule type" value="Genomic_DNA"/>
</dbReference>
<comment type="cofactor">
    <cofactor evidence="2">
        <name>K(+)</name>
        <dbReference type="ChEBI" id="CHEBI:29103"/>
    </cofactor>
</comment>
<evidence type="ECO:0000256" key="3">
    <source>
        <dbReference type="ARBA" id="ARBA00004496"/>
    </source>
</evidence>